<keyword evidence="1" id="KW-1133">Transmembrane helix</keyword>
<organism evidence="2 3">
    <name type="scientific">Trichobilharzia regenti</name>
    <name type="common">Nasal bird schistosome</name>
    <dbReference type="NCBI Taxonomy" id="157069"/>
    <lineage>
        <taxon>Eukaryota</taxon>
        <taxon>Metazoa</taxon>
        <taxon>Spiralia</taxon>
        <taxon>Lophotrochozoa</taxon>
        <taxon>Platyhelminthes</taxon>
        <taxon>Trematoda</taxon>
        <taxon>Digenea</taxon>
        <taxon>Strigeidida</taxon>
        <taxon>Schistosomatoidea</taxon>
        <taxon>Schistosomatidae</taxon>
        <taxon>Trichobilharzia</taxon>
    </lineage>
</organism>
<reference evidence="2" key="1">
    <citation type="submission" date="2022-06" db="EMBL/GenBank/DDBJ databases">
        <authorList>
            <person name="Berger JAMES D."/>
            <person name="Berger JAMES D."/>
        </authorList>
    </citation>
    <scope>NUCLEOTIDE SEQUENCE [LARGE SCALE GENOMIC DNA]</scope>
</reference>
<sequence length="174" mass="19235">MPIPVDVFNIPSNIAASELANKRGTTAFQNFIYDLSIPFPFLLLLCGFGYLIVIGIIYAIVKSILANRKPSVKQPTKTFQPFSCCPCCLSIADLCNCCRVTSIDACLNGICPQRKTHDCTDLLLCQICLGRPGRMKSSVPLVKCPVCCRSAYCEDTIICCFFCDFRAKPLLQED</sequence>
<evidence type="ECO:0000313" key="2">
    <source>
        <dbReference type="Proteomes" id="UP000050795"/>
    </source>
</evidence>
<accession>A0AA85K4F3</accession>
<evidence type="ECO:0000256" key="1">
    <source>
        <dbReference type="SAM" id="Phobius"/>
    </source>
</evidence>
<keyword evidence="1" id="KW-0472">Membrane</keyword>
<dbReference type="Proteomes" id="UP000050795">
    <property type="component" value="Unassembled WGS sequence"/>
</dbReference>
<keyword evidence="1" id="KW-0812">Transmembrane</keyword>
<dbReference type="WBParaSite" id="TREG1_72510.1">
    <property type="protein sequence ID" value="TREG1_72510.1"/>
    <property type="gene ID" value="TREG1_72510"/>
</dbReference>
<evidence type="ECO:0000313" key="3">
    <source>
        <dbReference type="WBParaSite" id="TREG1_72510.1"/>
    </source>
</evidence>
<dbReference type="AlphaFoldDB" id="A0AA85K4F3"/>
<feature type="transmembrane region" description="Helical" evidence="1">
    <location>
        <begin position="39"/>
        <end position="61"/>
    </location>
</feature>
<name>A0AA85K4F3_TRIRE</name>
<reference evidence="3" key="2">
    <citation type="submission" date="2023-11" db="UniProtKB">
        <authorList>
            <consortium name="WormBaseParasite"/>
        </authorList>
    </citation>
    <scope>IDENTIFICATION</scope>
</reference>
<protein>
    <submittedName>
        <fullName evidence="3">Uncharacterized protein</fullName>
    </submittedName>
</protein>
<keyword evidence="2" id="KW-1185">Reference proteome</keyword>
<proteinExistence type="predicted"/>